<dbReference type="GO" id="GO:0005795">
    <property type="term" value="C:Golgi stack"/>
    <property type="evidence" value="ECO:0007669"/>
    <property type="project" value="TreeGrafter"/>
</dbReference>
<dbReference type="FunFam" id="2.40.40.20:FF:000012">
    <property type="entry name" value="Vesicle-fusing ATPase protein"/>
    <property type="match status" value="1"/>
</dbReference>
<keyword evidence="8 16" id="KW-0547">Nucleotide-binding</keyword>
<dbReference type="PANTHER" id="PTHR23078">
    <property type="entry name" value="VESICULAR-FUSION PROTEIN NSF"/>
    <property type="match status" value="1"/>
</dbReference>
<evidence type="ECO:0000256" key="16">
    <source>
        <dbReference type="RuleBase" id="RU367045"/>
    </source>
</evidence>
<keyword evidence="5 16" id="KW-0963">Cytoplasm</keyword>
<evidence type="ECO:0000256" key="13">
    <source>
        <dbReference type="ARBA" id="ARBA00022927"/>
    </source>
</evidence>
<keyword evidence="20" id="KW-1185">Reference proteome</keyword>
<dbReference type="GO" id="GO:0046872">
    <property type="term" value="F:metal ion binding"/>
    <property type="evidence" value="ECO:0007669"/>
    <property type="project" value="UniProtKB-UniRule"/>
</dbReference>
<dbReference type="SUPFAM" id="SSF50692">
    <property type="entry name" value="ADC-like"/>
    <property type="match status" value="1"/>
</dbReference>
<evidence type="ECO:0000256" key="11">
    <source>
        <dbReference type="ARBA" id="ARBA00022842"/>
    </source>
</evidence>
<keyword evidence="10 16" id="KW-0067">ATP-binding</keyword>
<comment type="catalytic activity">
    <reaction evidence="14 16">
        <text>ATP + H2O = ADP + phosphate + H(+)</text>
        <dbReference type="Rhea" id="RHEA:13065"/>
        <dbReference type="ChEBI" id="CHEBI:15377"/>
        <dbReference type="ChEBI" id="CHEBI:15378"/>
        <dbReference type="ChEBI" id="CHEBI:30616"/>
        <dbReference type="ChEBI" id="CHEBI:43474"/>
        <dbReference type="ChEBI" id="CHEBI:456216"/>
        <dbReference type="EC" id="3.6.4.6"/>
    </reaction>
</comment>
<proteinExistence type="inferred from homology"/>
<evidence type="ECO:0000256" key="8">
    <source>
        <dbReference type="ARBA" id="ARBA00022741"/>
    </source>
</evidence>
<keyword evidence="13 16" id="KW-0653">Protein transport</keyword>
<dbReference type="PANTHER" id="PTHR23078:SF3">
    <property type="entry name" value="VESICLE-FUSING ATPASE"/>
    <property type="match status" value="1"/>
</dbReference>
<evidence type="ECO:0000256" key="14">
    <source>
        <dbReference type="ARBA" id="ARBA00048883"/>
    </source>
</evidence>
<evidence type="ECO:0000256" key="2">
    <source>
        <dbReference type="ARBA" id="ARBA00006914"/>
    </source>
</evidence>
<dbReference type="CDD" id="cd00009">
    <property type="entry name" value="AAA"/>
    <property type="match status" value="1"/>
</dbReference>
<keyword evidence="4 16" id="KW-0813">Transport</keyword>
<evidence type="ECO:0000256" key="5">
    <source>
        <dbReference type="ARBA" id="ARBA00022490"/>
    </source>
</evidence>
<keyword evidence="12 16" id="KW-0931">ER-Golgi transport</keyword>
<comment type="caution">
    <text evidence="19">The sequence shown here is derived from an EMBL/GenBank/DDBJ whole genome shotgun (WGS) entry which is preliminary data.</text>
</comment>
<dbReference type="FunFam" id="3.40.50.300:FF:000187">
    <property type="entry name" value="Vesicular-fusion ATPase SEC18"/>
    <property type="match status" value="1"/>
</dbReference>
<evidence type="ECO:0000313" key="19">
    <source>
        <dbReference type="EMBL" id="PVD38965.1"/>
    </source>
</evidence>
<dbReference type="Pfam" id="PF00004">
    <property type="entry name" value="AAA"/>
    <property type="match status" value="2"/>
</dbReference>
<dbReference type="InterPro" id="IPR054419">
    <property type="entry name" value="NSF_ATPase_lid"/>
</dbReference>
<evidence type="ECO:0000256" key="15">
    <source>
        <dbReference type="ARBA" id="ARBA00056429"/>
    </source>
</evidence>
<dbReference type="SMART" id="SM00382">
    <property type="entry name" value="AAA"/>
    <property type="match status" value="2"/>
</dbReference>
<dbReference type="InterPro" id="IPR029067">
    <property type="entry name" value="CDC48_domain_2-like_sf"/>
</dbReference>
<dbReference type="InterPro" id="IPR003593">
    <property type="entry name" value="AAA+_ATPase"/>
</dbReference>
<gene>
    <name evidence="19" type="ORF">C0Q70_01590</name>
</gene>
<dbReference type="STRING" id="400727.A0A2T7PZW2"/>
<dbReference type="CDD" id="cd19504">
    <property type="entry name" value="RecA-like_NSF-SEC18_r1-like"/>
    <property type="match status" value="1"/>
</dbReference>
<dbReference type="InterPro" id="IPR041569">
    <property type="entry name" value="AAA_lid_3"/>
</dbReference>
<evidence type="ECO:0000256" key="9">
    <source>
        <dbReference type="ARBA" id="ARBA00022801"/>
    </source>
</evidence>
<keyword evidence="9 16" id="KW-0378">Hydrolase</keyword>
<comment type="function">
    <text evidence="15 16">Required for vesicle-mediated transport. Catalyzes the fusion of transport vesicles within the Golgi cisternae. Is also required for transport from the endoplasmic reticulum to the Golgi stack. Seems to function as a fusion protein required for the delivery of cargo proteins to all compartments of the Golgi stack independent of vesicle origin.</text>
</comment>
<dbReference type="EC" id="3.6.4.6" evidence="3 16"/>
<dbReference type="SUPFAM" id="SSF54585">
    <property type="entry name" value="Cdc48 domain 2-like"/>
    <property type="match status" value="1"/>
</dbReference>
<feature type="domain" description="AAA+ ATPase" evidence="17">
    <location>
        <begin position="535"/>
        <end position="671"/>
    </location>
</feature>
<dbReference type="AlphaFoldDB" id="A0A2T7PZW2"/>
<dbReference type="Gene3D" id="3.10.330.10">
    <property type="match status" value="1"/>
</dbReference>
<dbReference type="FunFam" id="1.10.8.60:FF:000031">
    <property type="entry name" value="vesicle-fusing ATPase isoform X1"/>
    <property type="match status" value="1"/>
</dbReference>
<evidence type="ECO:0000256" key="1">
    <source>
        <dbReference type="ARBA" id="ARBA00004496"/>
    </source>
</evidence>
<keyword evidence="7" id="KW-0677">Repeat</keyword>
<evidence type="ECO:0000256" key="6">
    <source>
        <dbReference type="ARBA" id="ARBA00022723"/>
    </source>
</evidence>
<feature type="domain" description="CDC48 N-terminal subdomain" evidence="18">
    <location>
        <begin position="4"/>
        <end position="84"/>
    </location>
</feature>
<evidence type="ECO:0000259" key="17">
    <source>
        <dbReference type="SMART" id="SM00382"/>
    </source>
</evidence>
<keyword evidence="11 16" id="KW-0460">Magnesium</keyword>
<dbReference type="GO" id="GO:0035494">
    <property type="term" value="P:SNARE complex disassembly"/>
    <property type="evidence" value="ECO:0007669"/>
    <property type="project" value="InterPro"/>
</dbReference>
<sequence length="742" mass="81836">MAKLFRTIKCPSEDLSLTNCVLVNDGDFNGVKHIQVTPSGHSHFVFTVLAHPTVPPGKLAFNAAQRKWAGIVLNSDVKVQQFQFNAKTQCIGSVVLEIEPLQKKSSTPPQSLDSDKLATEFLMTFGGHSLSVEQPVVFGYDSKLYSLLVKEVEVLDFTYAKGQQVSGKPKLANIGLLTPNSGVIFEKAENSNLNLTGKAKGKSSYQSIINPDWDFNKMGIGGLDKEFTAIFRRAFASRVFPPEIVEQLGMKHVRGILLFGPPGTGKTLMARQIGKMLNAREPKIVNGPQILDKYVGESEANIRKLFAEAEEEEKRCGVNSGLHIIIFDEIDAICKSRGSVAGNTAVHDTVVNQLLAKLDGVEQLNNILVIGMTNRKDMIDEALLRPGRLEVQMEIGLPDEFGRLQILTIHTETMKKHEKLDADVDLSELATLTKNFSGAEIEGLVRAAQSTAMNRLIKASSTVEVDPDAMEKLRIRRTDFMHALQHDVKPAFGSSKEELETFLSNGIINWGEPVKHVLEDGELIVGQTRSSDRTPLVTMLLEGPPASGKTALAAKISKLSDFPFVKLCSPENMIGYHEAAKCQAIKKIFDDAYKSPLSCIVIDDIERLLDYVPIGPRFSNLVLQALLVLLKKAPPPGRKLLVIGTTSRKDVLNDFEMLNVFSTVVHVSNISSSEHLLTVLEHSEVFSKDEVDVIKKKTQGRRLFIGIKKLLVLIEMARQTDIGERASKFICILEDEGALEYA</sequence>
<comment type="subcellular location">
    <subcellularLocation>
        <location evidence="1 16">Cytoplasm</location>
    </subcellularLocation>
</comment>
<evidence type="ECO:0000256" key="10">
    <source>
        <dbReference type="ARBA" id="ARBA00022840"/>
    </source>
</evidence>
<dbReference type="InterPro" id="IPR003960">
    <property type="entry name" value="ATPase_AAA_CS"/>
</dbReference>
<dbReference type="Gene3D" id="3.40.50.300">
    <property type="entry name" value="P-loop containing nucleotide triphosphate hydrolases"/>
    <property type="match status" value="2"/>
</dbReference>
<evidence type="ECO:0000259" key="18">
    <source>
        <dbReference type="SMART" id="SM01073"/>
    </source>
</evidence>
<reference evidence="19 20" key="1">
    <citation type="submission" date="2018-04" db="EMBL/GenBank/DDBJ databases">
        <title>The genome of golden apple snail Pomacea canaliculata provides insight into stress tolerance and invasive adaptation.</title>
        <authorList>
            <person name="Liu C."/>
            <person name="Liu B."/>
            <person name="Ren Y."/>
            <person name="Zhang Y."/>
            <person name="Wang H."/>
            <person name="Li S."/>
            <person name="Jiang F."/>
            <person name="Yin L."/>
            <person name="Zhang G."/>
            <person name="Qian W."/>
            <person name="Fan W."/>
        </authorList>
    </citation>
    <scope>NUCLEOTIDE SEQUENCE [LARGE SCALE GENOMIC DNA]</scope>
    <source>
        <strain evidence="19">SZHN2017</strain>
        <tissue evidence="19">Muscle</tissue>
    </source>
</reference>
<dbReference type="InterPro" id="IPR039812">
    <property type="entry name" value="Vesicle-fus_ATPase"/>
</dbReference>
<evidence type="ECO:0000256" key="7">
    <source>
        <dbReference type="ARBA" id="ARBA00022737"/>
    </source>
</evidence>
<comment type="similarity">
    <text evidence="2 16">Belongs to the AAA ATPase family.</text>
</comment>
<name>A0A2T7PZW2_POMCA</name>
<dbReference type="GO" id="GO:0005524">
    <property type="term" value="F:ATP binding"/>
    <property type="evidence" value="ECO:0007669"/>
    <property type="project" value="UniProtKB-UniRule"/>
</dbReference>
<dbReference type="OrthoDB" id="9982946at2759"/>
<evidence type="ECO:0000256" key="3">
    <source>
        <dbReference type="ARBA" id="ARBA00012674"/>
    </source>
</evidence>
<dbReference type="InterPro" id="IPR003338">
    <property type="entry name" value="CDC4_N-term_subdom"/>
</dbReference>
<keyword evidence="6 16" id="KW-0479">Metal-binding</keyword>
<dbReference type="SUPFAM" id="SSF52540">
    <property type="entry name" value="P-loop containing nucleoside triphosphate hydrolases"/>
    <property type="match status" value="2"/>
</dbReference>
<accession>A0A2T7PZW2</accession>
<dbReference type="InterPro" id="IPR027417">
    <property type="entry name" value="P-loop_NTPase"/>
</dbReference>
<dbReference type="Gene3D" id="1.10.8.60">
    <property type="match status" value="2"/>
</dbReference>
<dbReference type="Gene3D" id="2.40.40.20">
    <property type="match status" value="1"/>
</dbReference>
<dbReference type="OMA" id="CFDNEIA"/>
<dbReference type="Proteomes" id="UP000245119">
    <property type="component" value="Linkage Group LG1"/>
</dbReference>
<protein>
    <recommendedName>
        <fullName evidence="3 16">Vesicle-fusing ATPase</fullName>
        <ecNumber evidence="3 16">3.6.4.6</ecNumber>
    </recommendedName>
</protein>
<dbReference type="Pfam" id="PF21964">
    <property type="entry name" value="NSF_ATPase_lid"/>
    <property type="match status" value="1"/>
</dbReference>
<dbReference type="PROSITE" id="PS00674">
    <property type="entry name" value="AAA"/>
    <property type="match status" value="1"/>
</dbReference>
<organism evidence="19 20">
    <name type="scientific">Pomacea canaliculata</name>
    <name type="common">Golden apple snail</name>
    <dbReference type="NCBI Taxonomy" id="400727"/>
    <lineage>
        <taxon>Eukaryota</taxon>
        <taxon>Metazoa</taxon>
        <taxon>Spiralia</taxon>
        <taxon>Lophotrochozoa</taxon>
        <taxon>Mollusca</taxon>
        <taxon>Gastropoda</taxon>
        <taxon>Caenogastropoda</taxon>
        <taxon>Architaenioglossa</taxon>
        <taxon>Ampullarioidea</taxon>
        <taxon>Ampullariidae</taxon>
        <taxon>Pomacea</taxon>
    </lineage>
</organism>
<dbReference type="GO" id="GO:0043001">
    <property type="term" value="P:Golgi to plasma membrane protein transport"/>
    <property type="evidence" value="ECO:0007669"/>
    <property type="project" value="TreeGrafter"/>
</dbReference>
<feature type="domain" description="AAA+ ATPase" evidence="17">
    <location>
        <begin position="252"/>
        <end position="399"/>
    </location>
</feature>
<dbReference type="FunFam" id="1.10.8.60:FF:000026">
    <property type="entry name" value="vesicle-fusing ATPase isoform X1"/>
    <property type="match status" value="1"/>
</dbReference>
<dbReference type="GO" id="GO:0006891">
    <property type="term" value="P:intra-Golgi vesicle-mediated transport"/>
    <property type="evidence" value="ECO:0007669"/>
    <property type="project" value="TreeGrafter"/>
</dbReference>
<evidence type="ECO:0000256" key="4">
    <source>
        <dbReference type="ARBA" id="ARBA00022448"/>
    </source>
</evidence>
<dbReference type="SMART" id="SM01073">
    <property type="entry name" value="CDC48_N"/>
    <property type="match status" value="1"/>
</dbReference>
<dbReference type="InterPro" id="IPR003959">
    <property type="entry name" value="ATPase_AAA_core"/>
</dbReference>
<evidence type="ECO:0000256" key="12">
    <source>
        <dbReference type="ARBA" id="ARBA00022892"/>
    </source>
</evidence>
<dbReference type="FunFam" id="3.40.50.300:FF:000166">
    <property type="entry name" value="vesicle-fusing ATPase isoform X1"/>
    <property type="match status" value="1"/>
</dbReference>
<dbReference type="GO" id="GO:0016887">
    <property type="term" value="F:ATP hydrolysis activity"/>
    <property type="evidence" value="ECO:0007669"/>
    <property type="project" value="InterPro"/>
</dbReference>
<dbReference type="EMBL" id="PZQS01000001">
    <property type="protein sequence ID" value="PVD38965.1"/>
    <property type="molecule type" value="Genomic_DNA"/>
</dbReference>
<evidence type="ECO:0000313" key="20">
    <source>
        <dbReference type="Proteomes" id="UP000245119"/>
    </source>
</evidence>
<dbReference type="InterPro" id="IPR009010">
    <property type="entry name" value="Asp_de-COase-like_dom_sf"/>
</dbReference>
<comment type="cofactor">
    <cofactor evidence="16">
        <name>Mg(2+)</name>
        <dbReference type="ChEBI" id="CHEBI:18420"/>
    </cofactor>
    <text evidence="16">Binds 1 Mg(2+) ion per subunit.</text>
</comment>
<dbReference type="Pfam" id="PF17862">
    <property type="entry name" value="AAA_lid_3"/>
    <property type="match status" value="1"/>
</dbReference>